<evidence type="ECO:0000256" key="1">
    <source>
        <dbReference type="SAM" id="MobiDB-lite"/>
    </source>
</evidence>
<feature type="compositionally biased region" description="Low complexity" evidence="1">
    <location>
        <begin position="239"/>
        <end position="249"/>
    </location>
</feature>
<keyword evidence="3" id="KW-1185">Reference proteome</keyword>
<dbReference type="AlphaFoldDB" id="A0A0C9UG71"/>
<feature type="region of interest" description="Disordered" evidence="1">
    <location>
        <begin position="340"/>
        <end position="365"/>
    </location>
</feature>
<dbReference type="HOGENOM" id="CLU_671159_0_0_1"/>
<reference evidence="2 3" key="1">
    <citation type="submission" date="2014-06" db="EMBL/GenBank/DDBJ databases">
        <title>Evolutionary Origins and Diversification of the Mycorrhizal Mutualists.</title>
        <authorList>
            <consortium name="DOE Joint Genome Institute"/>
            <consortium name="Mycorrhizal Genomics Consortium"/>
            <person name="Kohler A."/>
            <person name="Kuo A."/>
            <person name="Nagy L.G."/>
            <person name="Floudas D."/>
            <person name="Copeland A."/>
            <person name="Barry K.W."/>
            <person name="Cichocki N."/>
            <person name="Veneault-Fourrey C."/>
            <person name="LaButti K."/>
            <person name="Lindquist E.A."/>
            <person name="Lipzen A."/>
            <person name="Lundell T."/>
            <person name="Morin E."/>
            <person name="Murat C."/>
            <person name="Riley R."/>
            <person name="Ohm R."/>
            <person name="Sun H."/>
            <person name="Tunlid A."/>
            <person name="Henrissat B."/>
            <person name="Grigoriev I.V."/>
            <person name="Hibbett D.S."/>
            <person name="Martin F."/>
        </authorList>
    </citation>
    <scope>NUCLEOTIDE SEQUENCE [LARGE SCALE GENOMIC DNA]</scope>
    <source>
        <strain evidence="2 3">SS14</strain>
    </source>
</reference>
<feature type="region of interest" description="Disordered" evidence="1">
    <location>
        <begin position="381"/>
        <end position="410"/>
    </location>
</feature>
<proteinExistence type="predicted"/>
<sequence length="410" mass="44669">MKQQHYRQATPGPPPPLQILQPRSQSPLQFLRTPQLAQSTCSPVELQEIAQQSIQFAQAQRDRGDGGRVSGMPPQQVRIKRRTGRDIHLNKVALINATREAGISQPVPKRMKLVHNSNLQDVPAQPLPNAPPPPAKIVPFDQFRATLLDRALLKRRQRAEAVYGIQPGFELLHATSPHVKVAPSILGRCLPYKIMDACALRRLSAMVTNNAPPSLSESLPLIPRVDKGKGREIVPPSPMSSGAPAATPAESQEDEAAWRWLEVDSIASGSRSESSALVHEGPNMTSPSTADQSWEVWNNPVKEEACLLDLIAEIPPEPVLEAIPKTEESSPQLVICESVASNELPTEEPFKAPDSDEEVRNPEEDATYAFLSGCLQPDVFEDLVASNEDPTEGASGATTNQNPRPTVTST</sequence>
<feature type="compositionally biased region" description="Polar residues" evidence="1">
    <location>
        <begin position="396"/>
        <end position="410"/>
    </location>
</feature>
<gene>
    <name evidence="2" type="ORF">M422DRAFT_784692</name>
</gene>
<organism evidence="2 3">
    <name type="scientific">Sphaerobolus stellatus (strain SS14)</name>
    <dbReference type="NCBI Taxonomy" id="990650"/>
    <lineage>
        <taxon>Eukaryota</taxon>
        <taxon>Fungi</taxon>
        <taxon>Dikarya</taxon>
        <taxon>Basidiomycota</taxon>
        <taxon>Agaricomycotina</taxon>
        <taxon>Agaricomycetes</taxon>
        <taxon>Phallomycetidae</taxon>
        <taxon>Geastrales</taxon>
        <taxon>Sphaerobolaceae</taxon>
        <taxon>Sphaerobolus</taxon>
    </lineage>
</organism>
<accession>A0A0C9UG71</accession>
<evidence type="ECO:0000313" key="3">
    <source>
        <dbReference type="Proteomes" id="UP000054279"/>
    </source>
</evidence>
<name>A0A0C9UG71_SPHS4</name>
<feature type="region of interest" description="Disordered" evidence="1">
    <location>
        <begin position="1"/>
        <end position="26"/>
    </location>
</feature>
<feature type="region of interest" description="Disordered" evidence="1">
    <location>
        <begin position="272"/>
        <end position="291"/>
    </location>
</feature>
<protein>
    <submittedName>
        <fullName evidence="2">Uncharacterized protein</fullName>
    </submittedName>
</protein>
<dbReference type="EMBL" id="KN837319">
    <property type="protein sequence ID" value="KIJ27967.1"/>
    <property type="molecule type" value="Genomic_DNA"/>
</dbReference>
<dbReference type="Proteomes" id="UP000054279">
    <property type="component" value="Unassembled WGS sequence"/>
</dbReference>
<feature type="compositionally biased region" description="Basic and acidic residues" evidence="1">
    <location>
        <begin position="348"/>
        <end position="363"/>
    </location>
</feature>
<feature type="region of interest" description="Disordered" evidence="1">
    <location>
        <begin position="227"/>
        <end position="255"/>
    </location>
</feature>
<evidence type="ECO:0000313" key="2">
    <source>
        <dbReference type="EMBL" id="KIJ27967.1"/>
    </source>
</evidence>